<dbReference type="GO" id="GO:0016020">
    <property type="term" value="C:membrane"/>
    <property type="evidence" value="ECO:0007669"/>
    <property type="project" value="TreeGrafter"/>
</dbReference>
<dbReference type="PANTHER" id="PTHR43798">
    <property type="entry name" value="MONOACYLGLYCEROL LIPASE"/>
    <property type="match status" value="1"/>
</dbReference>
<organism evidence="3">
    <name type="scientific">Mangrovimonas cancribranchiae</name>
    <dbReference type="NCBI Taxonomy" id="3080055"/>
    <lineage>
        <taxon>Bacteria</taxon>
        <taxon>Pseudomonadati</taxon>
        <taxon>Bacteroidota</taxon>
        <taxon>Flavobacteriia</taxon>
        <taxon>Flavobacteriales</taxon>
        <taxon>Flavobacteriaceae</taxon>
        <taxon>Mangrovimonas</taxon>
    </lineage>
</organism>
<accession>A0AAU6P7I7</accession>
<protein>
    <submittedName>
        <fullName evidence="3">Alpha/beta hydrolase</fullName>
    </submittedName>
</protein>
<dbReference type="PRINTS" id="PR00111">
    <property type="entry name" value="ABHYDROLASE"/>
</dbReference>
<evidence type="ECO:0000313" key="3">
    <source>
        <dbReference type="EMBL" id="WXA13483.1"/>
    </source>
</evidence>
<evidence type="ECO:0000313" key="4">
    <source>
        <dbReference type="Proteomes" id="UP001368318"/>
    </source>
</evidence>
<dbReference type="Pfam" id="PF12697">
    <property type="entry name" value="Abhydrolase_6"/>
    <property type="match status" value="1"/>
</dbReference>
<gene>
    <name evidence="3" type="ORF">R3L15_01095</name>
    <name evidence="2" type="ORF">R3L16_06300</name>
</gene>
<dbReference type="PANTHER" id="PTHR43798:SF33">
    <property type="entry name" value="HYDROLASE, PUTATIVE (AFU_ORTHOLOGUE AFUA_2G14860)-RELATED"/>
    <property type="match status" value="1"/>
</dbReference>
<evidence type="ECO:0000313" key="2">
    <source>
        <dbReference type="EMBL" id="WXA04099.1"/>
    </source>
</evidence>
<dbReference type="EMBL" id="CP136924">
    <property type="protein sequence ID" value="WXA04099.1"/>
    <property type="molecule type" value="Genomic_DNA"/>
</dbReference>
<sequence length="262" mass="29625">MPKEINKQPISLDYSNTGHGDNVLLLLHGLGSTKQDWKFQIPEFSKEYRVIAPDLRGHGKSFYEDLAYGVAFMVEDVVNLLKQLQIKKVTPIGFSMGGAVAYQLAYDYPELVDKLIIVNSGPDFNGLGKIGEDLLTNRTEFLKTKGLKALAKEVAHNMFPEPNQEALKNEFETRCAANNYNAYYQSFITLMDWGLGDKLKAIKAKTLVVASDMDYTPVDFKRAYVERMHDAQLQVVKNSRHGVVLDQPEVFNQIVLQFLNNE</sequence>
<dbReference type="RefSeq" id="WP_338732733.1">
    <property type="nucleotide sequence ID" value="NZ_CP136924.1"/>
</dbReference>
<dbReference type="InterPro" id="IPR050266">
    <property type="entry name" value="AB_hydrolase_sf"/>
</dbReference>
<dbReference type="AlphaFoldDB" id="A0AAU6P7I7"/>
<dbReference type="SUPFAM" id="SSF53474">
    <property type="entry name" value="alpha/beta-Hydrolases"/>
    <property type="match status" value="1"/>
</dbReference>
<dbReference type="InterPro" id="IPR000073">
    <property type="entry name" value="AB_hydrolase_1"/>
</dbReference>
<dbReference type="GO" id="GO:0016787">
    <property type="term" value="F:hydrolase activity"/>
    <property type="evidence" value="ECO:0007669"/>
    <property type="project" value="UniProtKB-KW"/>
</dbReference>
<reference evidence="3 4" key="1">
    <citation type="submission" date="2023-10" db="EMBL/GenBank/DDBJ databases">
        <title>Culture-based analysis of two novel bacteria associated with mangrove crab gills.</title>
        <authorList>
            <person name="Yang X."/>
            <person name="Garuglieri E."/>
            <person name="Van Goethem M.W."/>
            <person name="Fusi M."/>
            <person name="Marasco R."/>
            <person name="Daffonchio D.G."/>
        </authorList>
    </citation>
    <scope>NUCLEOTIDE SEQUENCE</scope>
    <source>
        <strain evidence="3">UG2-1</strain>
        <strain evidence="2">UG2-2</strain>
        <strain evidence="4">UG2_2</strain>
    </source>
</reference>
<name>A0AAU6P7I7_9FLAO</name>
<dbReference type="Gene3D" id="3.40.50.1820">
    <property type="entry name" value="alpha/beta hydrolase"/>
    <property type="match status" value="1"/>
</dbReference>
<keyword evidence="3" id="KW-0378">Hydrolase</keyword>
<feature type="domain" description="AB hydrolase-1" evidence="1">
    <location>
        <begin position="24"/>
        <end position="253"/>
    </location>
</feature>
<keyword evidence="4" id="KW-1185">Reference proteome</keyword>
<dbReference type="KEGG" id="mcaa:R3L15_01095"/>
<dbReference type="EMBL" id="CP136925">
    <property type="protein sequence ID" value="WXA13483.1"/>
    <property type="molecule type" value="Genomic_DNA"/>
</dbReference>
<dbReference type="InterPro" id="IPR029058">
    <property type="entry name" value="AB_hydrolase_fold"/>
</dbReference>
<evidence type="ECO:0000259" key="1">
    <source>
        <dbReference type="Pfam" id="PF12697"/>
    </source>
</evidence>
<proteinExistence type="predicted"/>
<dbReference type="Proteomes" id="UP001368318">
    <property type="component" value="Chromosome"/>
</dbReference>